<proteinExistence type="inferred from homology"/>
<organism evidence="5 6">
    <name type="scientific">Psylliodes chrysocephalus</name>
    <dbReference type="NCBI Taxonomy" id="3402493"/>
    <lineage>
        <taxon>Eukaryota</taxon>
        <taxon>Metazoa</taxon>
        <taxon>Ecdysozoa</taxon>
        <taxon>Arthropoda</taxon>
        <taxon>Hexapoda</taxon>
        <taxon>Insecta</taxon>
        <taxon>Pterygota</taxon>
        <taxon>Neoptera</taxon>
        <taxon>Endopterygota</taxon>
        <taxon>Coleoptera</taxon>
        <taxon>Polyphaga</taxon>
        <taxon>Cucujiformia</taxon>
        <taxon>Chrysomeloidea</taxon>
        <taxon>Chrysomelidae</taxon>
        <taxon>Galerucinae</taxon>
        <taxon>Alticini</taxon>
        <taxon>Psylliodes</taxon>
    </lineage>
</organism>
<comment type="similarity">
    <text evidence="1 2">Belongs to the PPP phosphatase family.</text>
</comment>
<dbReference type="GO" id="GO:0005634">
    <property type="term" value="C:nucleus"/>
    <property type="evidence" value="ECO:0007669"/>
    <property type="project" value="TreeGrafter"/>
</dbReference>
<dbReference type="InterPro" id="IPR050341">
    <property type="entry name" value="PP1_catalytic_subunit"/>
</dbReference>
<dbReference type="PROSITE" id="PS50222">
    <property type="entry name" value="EF_HAND_2"/>
    <property type="match status" value="1"/>
</dbReference>
<dbReference type="InterPro" id="IPR011992">
    <property type="entry name" value="EF-hand-dom_pair"/>
</dbReference>
<dbReference type="SUPFAM" id="SSF56300">
    <property type="entry name" value="Metallo-dependent phosphatases"/>
    <property type="match status" value="1"/>
</dbReference>
<dbReference type="PANTHER" id="PTHR11668">
    <property type="entry name" value="SERINE/THREONINE PROTEIN PHOSPHATASE"/>
    <property type="match status" value="1"/>
</dbReference>
<dbReference type="InterPro" id="IPR006186">
    <property type="entry name" value="Ser/Thr-sp_prot-phosphatase"/>
</dbReference>
<dbReference type="Gene3D" id="3.60.21.10">
    <property type="match status" value="1"/>
</dbReference>
<evidence type="ECO:0000313" key="6">
    <source>
        <dbReference type="Proteomes" id="UP001153636"/>
    </source>
</evidence>
<dbReference type="EC" id="3.1.3.16" evidence="2"/>
<dbReference type="PANTHER" id="PTHR11668:SF496">
    <property type="entry name" value="SERINE_THREONINE-PROTEIN PHOSPHATASE"/>
    <property type="match status" value="1"/>
</dbReference>
<sequence length="773" mass="86546">MFKSENDLCNVISVAVYCNADNTMLLMADTNDHWFPCTKEVGSSWEKQATKEITEIFGATPTELKILRISKILISRHTVPHLLHVVFQMNVDATTKNKSKNTMGKYRGKCRWVTQSDLIKLQLGHSLRSPEIVEIFFVGKKEQLPPTYILPEEVTYIENLVETTDENFAVGKGHFDQLVEAAGIDRLGQEVLLKDFVVKTFPAYYLNIRQLSKVALDLGWAKESFQSLFFAADLHKRFGISFKEYLFLLAAIDPATTHGGAAAEIRSRYLFKFYDQDRDGLIKGDDFKSIITDLRKVKKSPLDPPAVAKEASETYKSMGMPEGNPITESDFLKAICDLKIRGTATLFRSTVGILKLIKESSEKPAPTSAAAPGPPARLPSQTEQRKVGKPLDYEVANHSVKIQRSGQALNIDELRQIQDAVSTTTLKQPVNEQARRNSMDIFSQRSISNEVLKSLRYLTSINKINVPGGSYTWGQLDPAQFSRNLMNVAGQVKDIFKVEPRLLELRSPVYIMGDFHGNIADLLYFEKVLWHIGPGLSPCTLLFLGDYVDRGAYSIEVISYLLSYKLQSPKKVNLLRGNHEIREVQKMFTFQKECILKFGEKIGVEVWNTLNNAFDHMPIAATVDGKIFCCHGGVPPPWLCPVISAINDIPVPLTQPDAQSSLAWELMWNDPVRPKAVDEKLAVELLANEGFAVNARRGTAHIFSVEALERFLKANQLTHLIRAHEVAVAGFQVLQKGKLLTVFSSSKYCGGRNDAACIMVDSGKLRVLRLETS</sequence>
<dbReference type="AlphaFoldDB" id="A0A9P0D499"/>
<dbReference type="SMART" id="SM00156">
    <property type="entry name" value="PP2Ac"/>
    <property type="match status" value="1"/>
</dbReference>
<feature type="region of interest" description="Disordered" evidence="3">
    <location>
        <begin position="362"/>
        <end position="386"/>
    </location>
</feature>
<dbReference type="GO" id="GO:0005509">
    <property type="term" value="F:calcium ion binding"/>
    <property type="evidence" value="ECO:0007669"/>
    <property type="project" value="InterPro"/>
</dbReference>
<evidence type="ECO:0000256" key="3">
    <source>
        <dbReference type="SAM" id="MobiDB-lite"/>
    </source>
</evidence>
<feature type="domain" description="EF-hand" evidence="4">
    <location>
        <begin position="262"/>
        <end position="297"/>
    </location>
</feature>
<protein>
    <recommendedName>
        <fullName evidence="2">Serine/threonine-protein phosphatase</fullName>
        <ecNumber evidence="2">3.1.3.16</ecNumber>
    </recommendedName>
</protein>
<dbReference type="Pfam" id="PF00149">
    <property type="entry name" value="Metallophos"/>
    <property type="match status" value="1"/>
</dbReference>
<dbReference type="GO" id="GO:0005737">
    <property type="term" value="C:cytoplasm"/>
    <property type="evidence" value="ECO:0007669"/>
    <property type="project" value="TreeGrafter"/>
</dbReference>
<dbReference type="InterPro" id="IPR029052">
    <property type="entry name" value="Metallo-depent_PP-like"/>
</dbReference>
<comment type="catalytic activity">
    <reaction evidence="2">
        <text>O-phospho-L-threonyl-[protein] + H2O = L-threonyl-[protein] + phosphate</text>
        <dbReference type="Rhea" id="RHEA:47004"/>
        <dbReference type="Rhea" id="RHEA-COMP:11060"/>
        <dbReference type="Rhea" id="RHEA-COMP:11605"/>
        <dbReference type="ChEBI" id="CHEBI:15377"/>
        <dbReference type="ChEBI" id="CHEBI:30013"/>
        <dbReference type="ChEBI" id="CHEBI:43474"/>
        <dbReference type="ChEBI" id="CHEBI:61977"/>
        <dbReference type="EC" id="3.1.3.16"/>
    </reaction>
</comment>
<evidence type="ECO:0000256" key="1">
    <source>
        <dbReference type="ARBA" id="ARBA00008294"/>
    </source>
</evidence>
<dbReference type="OrthoDB" id="256429at2759"/>
<evidence type="ECO:0000256" key="2">
    <source>
        <dbReference type="RuleBase" id="RU004273"/>
    </source>
</evidence>
<gene>
    <name evidence="5" type="ORF">PSYICH_LOCUS13552</name>
</gene>
<name>A0A9P0D499_9CUCU</name>
<dbReference type="InterPro" id="IPR002048">
    <property type="entry name" value="EF_hand_dom"/>
</dbReference>
<dbReference type="Proteomes" id="UP001153636">
    <property type="component" value="Chromosome 7"/>
</dbReference>
<dbReference type="PRINTS" id="PR00114">
    <property type="entry name" value="STPHPHTASE"/>
</dbReference>
<keyword evidence="6" id="KW-1185">Reference proteome</keyword>
<accession>A0A9P0D499</accession>
<dbReference type="PROSITE" id="PS00125">
    <property type="entry name" value="SER_THR_PHOSPHATASE"/>
    <property type="match status" value="1"/>
</dbReference>
<reference evidence="5" key="1">
    <citation type="submission" date="2022-01" db="EMBL/GenBank/DDBJ databases">
        <authorList>
            <person name="King R."/>
        </authorList>
    </citation>
    <scope>NUCLEOTIDE SEQUENCE</scope>
</reference>
<evidence type="ECO:0000313" key="5">
    <source>
        <dbReference type="EMBL" id="CAH1113640.1"/>
    </source>
</evidence>
<dbReference type="InterPro" id="IPR004843">
    <property type="entry name" value="Calcineurin-like_PHP"/>
</dbReference>
<dbReference type="CDD" id="cd00144">
    <property type="entry name" value="MPP_PPP_family"/>
    <property type="match status" value="1"/>
</dbReference>
<dbReference type="SUPFAM" id="SSF47473">
    <property type="entry name" value="EF-hand"/>
    <property type="match status" value="1"/>
</dbReference>
<keyword evidence="2" id="KW-0378">Hydrolase</keyword>
<dbReference type="Gene3D" id="1.10.238.10">
    <property type="entry name" value="EF-hand"/>
    <property type="match status" value="1"/>
</dbReference>
<dbReference type="GO" id="GO:0004722">
    <property type="term" value="F:protein serine/threonine phosphatase activity"/>
    <property type="evidence" value="ECO:0007669"/>
    <property type="project" value="UniProtKB-EC"/>
</dbReference>
<evidence type="ECO:0000259" key="4">
    <source>
        <dbReference type="PROSITE" id="PS50222"/>
    </source>
</evidence>
<dbReference type="EMBL" id="OV651819">
    <property type="protein sequence ID" value="CAH1113640.1"/>
    <property type="molecule type" value="Genomic_DNA"/>
</dbReference>